<organism evidence="3 4">
    <name type="scientific">Winogradskyella aurantia</name>
    <dbReference type="NCBI Taxonomy" id="1915063"/>
    <lineage>
        <taxon>Bacteria</taxon>
        <taxon>Pseudomonadati</taxon>
        <taxon>Bacteroidota</taxon>
        <taxon>Flavobacteriia</taxon>
        <taxon>Flavobacteriales</taxon>
        <taxon>Flavobacteriaceae</taxon>
        <taxon>Winogradskyella</taxon>
    </lineage>
</organism>
<feature type="signal peptide" evidence="1">
    <location>
        <begin position="1"/>
        <end position="19"/>
    </location>
</feature>
<comment type="caution">
    <text evidence="3">The sequence shown here is derived from an EMBL/GenBank/DDBJ whole genome shotgun (WGS) entry which is preliminary data.</text>
</comment>
<proteinExistence type="predicted"/>
<reference evidence="3 4" key="1">
    <citation type="submission" date="2017-05" db="EMBL/GenBank/DDBJ databases">
        <title>The draft genome sequence of Idiomarina salinarum WNB302.</title>
        <authorList>
            <person name="Sun Y."/>
            <person name="Chen B."/>
            <person name="Du Z."/>
        </authorList>
    </citation>
    <scope>NUCLEOTIDE SEQUENCE [LARGE SCALE GENOMIC DNA]</scope>
    <source>
        <strain evidence="3 4">WNB302</strain>
    </source>
</reference>
<evidence type="ECO:0000313" key="4">
    <source>
        <dbReference type="Proteomes" id="UP000216840"/>
    </source>
</evidence>
<dbReference type="PANTHER" id="PTHR36919">
    <property type="entry name" value="BLR1215 PROTEIN"/>
    <property type="match status" value="1"/>
</dbReference>
<protein>
    <recommendedName>
        <fullName evidence="2">DUF2147 domain-containing protein</fullName>
    </recommendedName>
</protein>
<dbReference type="Pfam" id="PF09917">
    <property type="entry name" value="DUF2147"/>
    <property type="match status" value="1"/>
</dbReference>
<evidence type="ECO:0000256" key="1">
    <source>
        <dbReference type="SAM" id="SignalP"/>
    </source>
</evidence>
<dbReference type="PANTHER" id="PTHR36919:SF3">
    <property type="entry name" value="BLL5882 PROTEIN"/>
    <property type="match status" value="1"/>
</dbReference>
<dbReference type="RefSeq" id="WP_094967265.1">
    <property type="nucleotide sequence ID" value="NZ_NGJN01000002.1"/>
</dbReference>
<keyword evidence="4" id="KW-1185">Reference proteome</keyword>
<accession>A0A265UWI3</accession>
<dbReference type="OrthoDB" id="9814399at2"/>
<name>A0A265UWI3_9FLAO</name>
<evidence type="ECO:0000313" key="3">
    <source>
        <dbReference type="EMBL" id="OZV69671.1"/>
    </source>
</evidence>
<sequence>MTKFSYTLIFMLATSLLRAQDITGKWKTIDDETGEEKSIVEIYESDGKIYGKIVEVLNPKKKNPVCDKCEGENKGKPIVGLQIIDGLKKDDDVYNDGNILNPSNGKVYNCRLKIDEDPNTLQVRGYIAFFYKTQYWKRVKE</sequence>
<dbReference type="Gene3D" id="2.40.128.520">
    <property type="match status" value="1"/>
</dbReference>
<dbReference type="EMBL" id="NGJN01000002">
    <property type="protein sequence ID" value="OZV69671.1"/>
    <property type="molecule type" value="Genomic_DNA"/>
</dbReference>
<dbReference type="Proteomes" id="UP000216840">
    <property type="component" value="Unassembled WGS sequence"/>
</dbReference>
<feature type="chain" id="PRO_5012492623" description="DUF2147 domain-containing protein" evidence="1">
    <location>
        <begin position="20"/>
        <end position="141"/>
    </location>
</feature>
<dbReference type="AlphaFoldDB" id="A0A265UWI3"/>
<feature type="domain" description="DUF2147" evidence="2">
    <location>
        <begin position="24"/>
        <end position="138"/>
    </location>
</feature>
<gene>
    <name evidence="3" type="ORF">CA834_03340</name>
</gene>
<dbReference type="InterPro" id="IPR019223">
    <property type="entry name" value="DUF2147"/>
</dbReference>
<evidence type="ECO:0000259" key="2">
    <source>
        <dbReference type="Pfam" id="PF09917"/>
    </source>
</evidence>
<keyword evidence="1" id="KW-0732">Signal</keyword>